<evidence type="ECO:0000256" key="1">
    <source>
        <dbReference type="SAM" id="MobiDB-lite"/>
    </source>
</evidence>
<dbReference type="EMBL" id="UINC01212104">
    <property type="protein sequence ID" value="SVE36282.1"/>
    <property type="molecule type" value="Genomic_DNA"/>
</dbReference>
<feature type="non-terminal residue" evidence="2">
    <location>
        <position position="1"/>
    </location>
</feature>
<organism evidence="2">
    <name type="scientific">marine metagenome</name>
    <dbReference type="NCBI Taxonomy" id="408172"/>
    <lineage>
        <taxon>unclassified sequences</taxon>
        <taxon>metagenomes</taxon>
        <taxon>ecological metagenomes</taxon>
    </lineage>
</organism>
<dbReference type="AlphaFoldDB" id="A0A383CVR6"/>
<reference evidence="2" key="1">
    <citation type="submission" date="2018-05" db="EMBL/GenBank/DDBJ databases">
        <authorList>
            <person name="Lanie J.A."/>
            <person name="Ng W.-L."/>
            <person name="Kazmierczak K.M."/>
            <person name="Andrzejewski T.M."/>
            <person name="Davidsen T.M."/>
            <person name="Wayne K.J."/>
            <person name="Tettelin H."/>
            <person name="Glass J.I."/>
            <person name="Rusch D."/>
            <person name="Podicherti R."/>
            <person name="Tsui H.-C.T."/>
            <person name="Winkler M.E."/>
        </authorList>
    </citation>
    <scope>NUCLEOTIDE SEQUENCE</scope>
</reference>
<accession>A0A383CVR6</accession>
<evidence type="ECO:0000313" key="2">
    <source>
        <dbReference type="EMBL" id="SVE36282.1"/>
    </source>
</evidence>
<feature type="region of interest" description="Disordered" evidence="1">
    <location>
        <begin position="1"/>
        <end position="48"/>
    </location>
</feature>
<protein>
    <submittedName>
        <fullName evidence="2">Uncharacterized protein</fullName>
    </submittedName>
</protein>
<proteinExistence type="predicted"/>
<sequence length="62" mass="6388">SCRGHTVGMGGSQIRIRQQLKTYPPSLTTPTSGSSCSPPATGCGGLPTTTFTIPTISTNLQH</sequence>
<feature type="compositionally biased region" description="Low complexity" evidence="1">
    <location>
        <begin position="22"/>
        <end position="48"/>
    </location>
</feature>
<gene>
    <name evidence="2" type="ORF">METZ01_LOCUS489136</name>
</gene>
<name>A0A383CVR6_9ZZZZ</name>
<feature type="non-terminal residue" evidence="2">
    <location>
        <position position="62"/>
    </location>
</feature>